<comment type="caution">
    <text evidence="1">The sequence shown here is derived from an EMBL/GenBank/DDBJ whole genome shotgun (WGS) entry which is preliminary data.</text>
</comment>
<accession>A0A9P4K1C2</accession>
<keyword evidence="2" id="KW-1185">Reference proteome</keyword>
<evidence type="ECO:0000313" key="2">
    <source>
        <dbReference type="Proteomes" id="UP000800093"/>
    </source>
</evidence>
<proteinExistence type="predicted"/>
<dbReference type="AlphaFoldDB" id="A0A9P4K1C2"/>
<organism evidence="1 2">
    <name type="scientific">Lojkania enalia</name>
    <dbReference type="NCBI Taxonomy" id="147567"/>
    <lineage>
        <taxon>Eukaryota</taxon>
        <taxon>Fungi</taxon>
        <taxon>Dikarya</taxon>
        <taxon>Ascomycota</taxon>
        <taxon>Pezizomycotina</taxon>
        <taxon>Dothideomycetes</taxon>
        <taxon>Pleosporomycetidae</taxon>
        <taxon>Pleosporales</taxon>
        <taxon>Pleosporales incertae sedis</taxon>
        <taxon>Lojkania</taxon>
    </lineage>
</organism>
<dbReference type="OrthoDB" id="3754258at2759"/>
<reference evidence="2" key="1">
    <citation type="journal article" date="2020" name="Stud. Mycol.">
        <title>101 Dothideomycetes genomes: A test case for predicting lifestyles and emergence of pathogens.</title>
        <authorList>
            <person name="Haridas S."/>
            <person name="Albert R."/>
            <person name="Binder M."/>
            <person name="Bloem J."/>
            <person name="LaButti K."/>
            <person name="Salamov A."/>
            <person name="Andreopoulos B."/>
            <person name="Baker S."/>
            <person name="Barry K."/>
            <person name="Bills G."/>
            <person name="Bluhm B."/>
            <person name="Cannon C."/>
            <person name="Castanera R."/>
            <person name="Culley D."/>
            <person name="Daum C."/>
            <person name="Ezra D."/>
            <person name="Gonzalez J."/>
            <person name="Henrissat B."/>
            <person name="Kuo A."/>
            <person name="Liang C."/>
            <person name="Lipzen A."/>
            <person name="Lutzoni F."/>
            <person name="Magnuson J."/>
            <person name="Mondo S."/>
            <person name="Nolan M."/>
            <person name="Ohm R."/>
            <person name="Pangilinan J."/>
            <person name="Park H.-J."/>
            <person name="Ramirez L."/>
            <person name="Alfaro M."/>
            <person name="Sun H."/>
            <person name="Tritt A."/>
            <person name="Yoshinaga Y."/>
            <person name="Zwiers L.-H."/>
            <person name="Turgeon B."/>
            <person name="Goodwin S."/>
            <person name="Spatafora J."/>
            <person name="Crous P."/>
            <person name="Grigoriev I."/>
        </authorList>
    </citation>
    <scope>NUCLEOTIDE SEQUENCE [LARGE SCALE GENOMIC DNA]</scope>
    <source>
        <strain evidence="2">CBS 304.66</strain>
    </source>
</reference>
<dbReference type="Proteomes" id="UP000800093">
    <property type="component" value="Unassembled WGS sequence"/>
</dbReference>
<name>A0A9P4K1C2_9PLEO</name>
<evidence type="ECO:0000313" key="1">
    <source>
        <dbReference type="EMBL" id="KAF2261099.1"/>
    </source>
</evidence>
<dbReference type="EMBL" id="ML986665">
    <property type="protein sequence ID" value="KAF2261099.1"/>
    <property type="molecule type" value="Genomic_DNA"/>
</dbReference>
<gene>
    <name evidence="1" type="ORF">CC78DRAFT_363418</name>
</gene>
<protein>
    <submittedName>
        <fullName evidence="1">Uncharacterized protein</fullName>
    </submittedName>
</protein>
<sequence>MRLALERANVIIGPPPPKWEEKGKFTRKIDAAFHLGKSAEIYRQLNSNEAAIITQLRTARTAVWRAIIRAGRVLEQIRGKRAEYRRTDLVLEAGYRSS</sequence>